<dbReference type="OrthoDB" id="9802516at2"/>
<reference evidence="3 4" key="1">
    <citation type="submission" date="2020-01" db="EMBL/GenBank/DDBJ databases">
        <title>Paenibacillus soybeanensis sp. nov. isolated from the nodules of soybean (Glycine max(L.) Merr).</title>
        <authorList>
            <person name="Wang H."/>
        </authorList>
    </citation>
    <scope>NUCLEOTIDE SEQUENCE [LARGE SCALE GENOMIC DNA]</scope>
    <source>
        <strain evidence="3 4">DSM 23054</strain>
    </source>
</reference>
<dbReference type="NCBIfam" id="NF009154">
    <property type="entry name" value="PRK12497.3-3"/>
    <property type="match status" value="1"/>
</dbReference>
<organism evidence="3 4">
    <name type="scientific">Paenibacillus sacheonensis</name>
    <dbReference type="NCBI Taxonomy" id="742054"/>
    <lineage>
        <taxon>Bacteria</taxon>
        <taxon>Bacillati</taxon>
        <taxon>Bacillota</taxon>
        <taxon>Bacilli</taxon>
        <taxon>Bacillales</taxon>
        <taxon>Paenibacillaceae</taxon>
        <taxon>Paenibacillus</taxon>
    </lineage>
</organism>
<dbReference type="InterPro" id="IPR003509">
    <property type="entry name" value="UPF0102_YraN-like"/>
</dbReference>
<sequence>MNKPSGKPDARRSIGIYGESEAAAYLLDLGYAILDRNWRCRIGELDIVARQDSVIVVIEVRTRRAGGRFGTAVESVDYKKQFRVRSIAEVYLSMNKLHGSRIRFDVIAITVKQADSETSAFEVVERRHVEAAF</sequence>
<dbReference type="PANTHER" id="PTHR34039">
    <property type="entry name" value="UPF0102 PROTEIN YRAN"/>
    <property type="match status" value="1"/>
</dbReference>
<accession>A0A7X5C0D1</accession>
<name>A0A7X5C0D1_9BACL</name>
<dbReference type="EMBL" id="JAAAMU010000004">
    <property type="protein sequence ID" value="NBC69150.1"/>
    <property type="molecule type" value="Genomic_DNA"/>
</dbReference>
<dbReference type="GO" id="GO:0003676">
    <property type="term" value="F:nucleic acid binding"/>
    <property type="evidence" value="ECO:0007669"/>
    <property type="project" value="InterPro"/>
</dbReference>
<proteinExistence type="inferred from homology"/>
<evidence type="ECO:0000256" key="1">
    <source>
        <dbReference type="ARBA" id="ARBA00006738"/>
    </source>
</evidence>
<evidence type="ECO:0000313" key="3">
    <source>
        <dbReference type="EMBL" id="NBC69150.1"/>
    </source>
</evidence>
<dbReference type="Proteomes" id="UP000558113">
    <property type="component" value="Unassembled WGS sequence"/>
</dbReference>
<dbReference type="PANTHER" id="PTHR34039:SF1">
    <property type="entry name" value="UPF0102 PROTEIN YRAN"/>
    <property type="match status" value="1"/>
</dbReference>
<dbReference type="NCBIfam" id="TIGR00252">
    <property type="entry name" value="YraN family protein"/>
    <property type="match status" value="1"/>
</dbReference>
<evidence type="ECO:0000313" key="4">
    <source>
        <dbReference type="Proteomes" id="UP000558113"/>
    </source>
</evidence>
<dbReference type="InterPro" id="IPR011856">
    <property type="entry name" value="tRNA_endonuc-like_dom_sf"/>
</dbReference>
<keyword evidence="4" id="KW-1185">Reference proteome</keyword>
<gene>
    <name evidence="3" type="ORF">GT003_09125</name>
</gene>
<dbReference type="SUPFAM" id="SSF52980">
    <property type="entry name" value="Restriction endonuclease-like"/>
    <property type="match status" value="1"/>
</dbReference>
<dbReference type="Gene3D" id="3.40.1350.10">
    <property type="match status" value="1"/>
</dbReference>
<dbReference type="Pfam" id="PF02021">
    <property type="entry name" value="UPF0102"/>
    <property type="match status" value="1"/>
</dbReference>
<dbReference type="HAMAP" id="MF_00048">
    <property type="entry name" value="UPF0102"/>
    <property type="match status" value="1"/>
</dbReference>
<protein>
    <recommendedName>
        <fullName evidence="2">UPF0102 protein GT003_09125</fullName>
    </recommendedName>
</protein>
<dbReference type="RefSeq" id="WP_161697294.1">
    <property type="nucleotide sequence ID" value="NZ_JAAAMU010000004.1"/>
</dbReference>
<dbReference type="InterPro" id="IPR011335">
    <property type="entry name" value="Restrct_endonuc-II-like"/>
</dbReference>
<comment type="caution">
    <text evidence="3">The sequence shown here is derived from an EMBL/GenBank/DDBJ whole genome shotgun (WGS) entry which is preliminary data.</text>
</comment>
<comment type="similarity">
    <text evidence="1 2">Belongs to the UPF0102 family.</text>
</comment>
<dbReference type="AlphaFoldDB" id="A0A7X5C0D1"/>
<dbReference type="NCBIfam" id="NF009150">
    <property type="entry name" value="PRK12497.1-3"/>
    <property type="match status" value="1"/>
</dbReference>
<dbReference type="CDD" id="cd20736">
    <property type="entry name" value="PoNe_Nuclease"/>
    <property type="match status" value="1"/>
</dbReference>
<evidence type="ECO:0000256" key="2">
    <source>
        <dbReference type="HAMAP-Rule" id="MF_00048"/>
    </source>
</evidence>